<evidence type="ECO:0000313" key="1">
    <source>
        <dbReference type="EMBL" id="EGJ71258.1"/>
    </source>
</evidence>
<dbReference type="eggNOG" id="ENOG5031GTW">
    <property type="taxonomic scope" value="Bacteria"/>
</dbReference>
<dbReference type="STRING" id="679937.Bcop_1051"/>
<dbReference type="OrthoDB" id="1043421at2"/>
<organism evidence="1 2">
    <name type="scientific">Bacteroides coprosuis DSM 18011</name>
    <dbReference type="NCBI Taxonomy" id="679937"/>
    <lineage>
        <taxon>Bacteria</taxon>
        <taxon>Pseudomonadati</taxon>
        <taxon>Bacteroidota</taxon>
        <taxon>Bacteroidia</taxon>
        <taxon>Bacteroidales</taxon>
        <taxon>Bacteroidaceae</taxon>
        <taxon>Bacteroides</taxon>
    </lineage>
</organism>
<sequence length="194" mass="22260">MEKDIKFEETVFLVDTAYLNFMLVNFKGFLENQVKRELPKIQVADLLAYLALDAHIEEGEKNIQVVLISDDQTKKLENAEPSDLKKELDGVAFDSSLGEFLFSSVTTEGLVSREELYLDILDIALTSKAVKNLILLSFDDEYGDKVLNKIDNKDIEKSITQFRVREPEKEVSFKWDMLVYPMMMAFGIDSDEIQ</sequence>
<name>F3ZTM7_9BACE</name>
<proteinExistence type="predicted"/>
<evidence type="ECO:0000313" key="2">
    <source>
        <dbReference type="Proteomes" id="UP000018439"/>
    </source>
</evidence>
<dbReference type="HOGENOM" id="CLU_114417_0_0_10"/>
<dbReference type="Pfam" id="PF20326">
    <property type="entry name" value="DUF6621"/>
    <property type="match status" value="1"/>
</dbReference>
<dbReference type="AlphaFoldDB" id="F3ZTM7"/>
<dbReference type="InterPro" id="IPR046729">
    <property type="entry name" value="DUF6621"/>
</dbReference>
<protein>
    <submittedName>
        <fullName evidence="1">Uncharacterized protein</fullName>
    </submittedName>
</protein>
<keyword evidence="2" id="KW-1185">Reference proteome</keyword>
<dbReference type="EMBL" id="CM001167">
    <property type="protein sequence ID" value="EGJ71258.1"/>
    <property type="molecule type" value="Genomic_DNA"/>
</dbReference>
<reference evidence="1 2" key="1">
    <citation type="journal article" date="2011" name="Stand. Genomic Sci.">
        <title>Non-contiguous finished genome sequence of Bacteroides coprosuis type strain (PC139).</title>
        <authorList>
            <person name="Land M."/>
            <person name="Held B."/>
            <person name="Gronow S."/>
            <person name="Abt B."/>
            <person name="Lucas S."/>
            <person name="Del Rio T.G."/>
            <person name="Nolan M."/>
            <person name="Tice H."/>
            <person name="Cheng J.F."/>
            <person name="Pitluck S."/>
            <person name="Liolios K."/>
            <person name="Pagani I."/>
            <person name="Ivanova N."/>
            <person name="Mavromatis K."/>
            <person name="Mikhailova N."/>
            <person name="Pati A."/>
            <person name="Tapia R."/>
            <person name="Han C."/>
            <person name="Goodwin L."/>
            <person name="Chen A."/>
            <person name="Palaniappan K."/>
            <person name="Hauser L."/>
            <person name="Brambilla E.M."/>
            <person name="Rohde M."/>
            <person name="Goker M."/>
            <person name="Detter J.C."/>
            <person name="Woyke T."/>
            <person name="Bristow J."/>
            <person name="Eisen J.A."/>
            <person name="Markowitz V."/>
            <person name="Hugenholtz P."/>
            <person name="Kyrpides N.C."/>
            <person name="Klenk H.P."/>
            <person name="Lapidus A."/>
        </authorList>
    </citation>
    <scope>NUCLEOTIDE SEQUENCE</scope>
    <source>
        <strain evidence="1 2">DSM 18011</strain>
    </source>
</reference>
<gene>
    <name evidence="1" type="ORF">Bcop_1051</name>
</gene>
<accession>F3ZTM7</accession>
<dbReference type="Proteomes" id="UP000018439">
    <property type="component" value="Chromosome"/>
</dbReference>